<dbReference type="Proteomes" id="UP000033116">
    <property type="component" value="Chromosome"/>
</dbReference>
<dbReference type="CDD" id="cd04647">
    <property type="entry name" value="LbH_MAT_like"/>
    <property type="match status" value="1"/>
</dbReference>
<gene>
    <name evidence="3" type="ORF">MSMAP_0676</name>
</gene>
<reference evidence="3 4" key="1">
    <citation type="submission" date="2014-07" db="EMBL/GenBank/DDBJ databases">
        <title>Methanogenic archaea and the global carbon cycle.</title>
        <authorList>
            <person name="Henriksen J.R."/>
            <person name="Luke J."/>
            <person name="Reinhart S."/>
            <person name="Benedict M.N."/>
            <person name="Youngblut N.D."/>
            <person name="Metcalf M.E."/>
            <person name="Whitaker R.J."/>
            <person name="Metcalf W.W."/>
        </authorList>
    </citation>
    <scope>NUCLEOTIDE SEQUENCE [LARGE SCALE GENOMIC DNA]</scope>
    <source>
        <strain evidence="3 4">SarPi</strain>
    </source>
</reference>
<dbReference type="EMBL" id="CP009511">
    <property type="protein sequence ID" value="AKB60661.1"/>
    <property type="molecule type" value="Genomic_DNA"/>
</dbReference>
<organism evidence="3 4">
    <name type="scientific">Methanosarcina mazei SarPi</name>
    <dbReference type="NCBI Taxonomy" id="1434115"/>
    <lineage>
        <taxon>Archaea</taxon>
        <taxon>Methanobacteriati</taxon>
        <taxon>Methanobacteriota</taxon>
        <taxon>Stenosarchaea group</taxon>
        <taxon>Methanomicrobia</taxon>
        <taxon>Methanosarcinales</taxon>
        <taxon>Methanosarcinaceae</taxon>
        <taxon>Methanosarcina</taxon>
    </lineage>
</organism>
<dbReference type="PANTHER" id="PTHR23416">
    <property type="entry name" value="SIALIC ACID SYNTHASE-RELATED"/>
    <property type="match status" value="1"/>
</dbReference>
<sequence>MGGITITAVISNRDKVTFGEVADHYHSNKLIFGLKYFKNWVLERVAAWFPIPSWRAKFHKMRGVNLGKNVYVGYDVVFDRLHPEMITVGDYSEIGDRCILSAHSRGSLTTRQAYPRTIEPIKIGCGVSVNPGCIITQGVEIGDNSIIGIGSVVTRDISPNSLALGYPARVIKKLDGVGELQTSFNDT</sequence>
<keyword evidence="2 3" id="KW-0808">Transferase</keyword>
<comment type="similarity">
    <text evidence="1">Belongs to the transferase hexapeptide repeat family.</text>
</comment>
<dbReference type="InterPro" id="IPR001451">
    <property type="entry name" value="Hexapep"/>
</dbReference>
<dbReference type="AlphaFoldDB" id="A0A0E3LRV1"/>
<dbReference type="Gene3D" id="2.160.10.10">
    <property type="entry name" value="Hexapeptide repeat proteins"/>
    <property type="match status" value="1"/>
</dbReference>
<evidence type="ECO:0000313" key="4">
    <source>
        <dbReference type="Proteomes" id="UP000033116"/>
    </source>
</evidence>
<dbReference type="InterPro" id="IPR011004">
    <property type="entry name" value="Trimer_LpxA-like_sf"/>
</dbReference>
<dbReference type="Pfam" id="PF00132">
    <property type="entry name" value="Hexapep"/>
    <property type="match status" value="1"/>
</dbReference>
<dbReference type="RefSeq" id="WP_011032561.1">
    <property type="nucleotide sequence ID" value="NZ_CP009511.1"/>
</dbReference>
<protein>
    <submittedName>
        <fullName evidence="3">Acetyltransferase</fullName>
    </submittedName>
</protein>
<evidence type="ECO:0000256" key="1">
    <source>
        <dbReference type="ARBA" id="ARBA00007274"/>
    </source>
</evidence>
<dbReference type="HOGENOM" id="CLU_051638_12_0_2"/>
<dbReference type="GO" id="GO:0008374">
    <property type="term" value="F:O-acyltransferase activity"/>
    <property type="evidence" value="ECO:0007669"/>
    <property type="project" value="TreeGrafter"/>
</dbReference>
<dbReference type="GeneID" id="24850338"/>
<name>A0A0E3LRV1_METMZ</name>
<evidence type="ECO:0000313" key="3">
    <source>
        <dbReference type="EMBL" id="AKB60661.1"/>
    </source>
</evidence>
<proteinExistence type="inferred from homology"/>
<dbReference type="SUPFAM" id="SSF51161">
    <property type="entry name" value="Trimeric LpxA-like enzymes"/>
    <property type="match status" value="1"/>
</dbReference>
<dbReference type="PATRIC" id="fig|1434115.4.peg.835"/>
<dbReference type="InterPro" id="IPR051159">
    <property type="entry name" value="Hexapeptide_acetyltransf"/>
</dbReference>
<dbReference type="PANTHER" id="PTHR23416:SF23">
    <property type="entry name" value="ACETYLTRANSFERASE C18B11.09C-RELATED"/>
    <property type="match status" value="1"/>
</dbReference>
<accession>A0A0E3LRV1</accession>
<evidence type="ECO:0000256" key="2">
    <source>
        <dbReference type="ARBA" id="ARBA00022679"/>
    </source>
</evidence>